<proteinExistence type="predicted"/>
<name>A0A538U004_UNCEI</name>
<dbReference type="Proteomes" id="UP000319771">
    <property type="component" value="Unassembled WGS sequence"/>
</dbReference>
<dbReference type="SUPFAM" id="SSF47928">
    <property type="entry name" value="N-terminal domain of the delta subunit of the F1F0-ATP synthase"/>
    <property type="match status" value="1"/>
</dbReference>
<keyword evidence="3" id="KW-0375">Hydrogen ion transport</keyword>
<dbReference type="PRINTS" id="PR00125">
    <property type="entry name" value="ATPASEDELTA"/>
</dbReference>
<evidence type="ECO:0000256" key="1">
    <source>
        <dbReference type="ARBA" id="ARBA00004370"/>
    </source>
</evidence>
<dbReference type="Gene3D" id="1.10.520.20">
    <property type="entry name" value="N-terminal domain of the delta subunit of the F1F0-ATP synthase"/>
    <property type="match status" value="1"/>
</dbReference>
<dbReference type="EMBL" id="VBPB01000331">
    <property type="protein sequence ID" value="TMQ69202.1"/>
    <property type="molecule type" value="Genomic_DNA"/>
</dbReference>
<dbReference type="InterPro" id="IPR026015">
    <property type="entry name" value="ATP_synth_OSCP/delta_N_sf"/>
</dbReference>
<keyword evidence="4" id="KW-0406">Ion transport</keyword>
<dbReference type="PANTHER" id="PTHR11910">
    <property type="entry name" value="ATP SYNTHASE DELTA CHAIN"/>
    <property type="match status" value="1"/>
</dbReference>
<evidence type="ECO:0000256" key="6">
    <source>
        <dbReference type="ARBA" id="ARBA00023310"/>
    </source>
</evidence>
<comment type="caution">
    <text evidence="7">The sequence shown here is derived from an EMBL/GenBank/DDBJ whole genome shotgun (WGS) entry which is preliminary data.</text>
</comment>
<reference evidence="7 8" key="1">
    <citation type="journal article" date="2019" name="Nat. Microbiol.">
        <title>Mediterranean grassland soil C-N compound turnover is dependent on rainfall and depth, and is mediated by genomically divergent microorganisms.</title>
        <authorList>
            <person name="Diamond S."/>
            <person name="Andeer P.F."/>
            <person name="Li Z."/>
            <person name="Crits-Christoph A."/>
            <person name="Burstein D."/>
            <person name="Anantharaman K."/>
            <person name="Lane K.R."/>
            <person name="Thomas B.C."/>
            <person name="Pan C."/>
            <person name="Northen T.R."/>
            <person name="Banfield J.F."/>
        </authorList>
    </citation>
    <scope>NUCLEOTIDE SEQUENCE [LARGE SCALE GENOMIC DNA]</scope>
    <source>
        <strain evidence="7">WS_11</strain>
    </source>
</reference>
<feature type="non-terminal residue" evidence="7">
    <location>
        <position position="155"/>
    </location>
</feature>
<organism evidence="7 8">
    <name type="scientific">Eiseniibacteriota bacterium</name>
    <dbReference type="NCBI Taxonomy" id="2212470"/>
    <lineage>
        <taxon>Bacteria</taxon>
        <taxon>Candidatus Eiseniibacteriota</taxon>
    </lineage>
</organism>
<dbReference type="AlphaFoldDB" id="A0A538U004"/>
<keyword evidence="2" id="KW-0813">Transport</keyword>
<evidence type="ECO:0000313" key="7">
    <source>
        <dbReference type="EMBL" id="TMQ69202.1"/>
    </source>
</evidence>
<evidence type="ECO:0000256" key="3">
    <source>
        <dbReference type="ARBA" id="ARBA00022781"/>
    </source>
</evidence>
<evidence type="ECO:0000256" key="5">
    <source>
        <dbReference type="ARBA" id="ARBA00023136"/>
    </source>
</evidence>
<protein>
    <submittedName>
        <fullName evidence="7">ATP synthase F1 subunit delta</fullName>
    </submittedName>
</protein>
<keyword evidence="5" id="KW-0472">Membrane</keyword>
<dbReference type="GO" id="GO:0046933">
    <property type="term" value="F:proton-transporting ATP synthase activity, rotational mechanism"/>
    <property type="evidence" value="ECO:0007669"/>
    <property type="project" value="InterPro"/>
</dbReference>
<accession>A0A538U004</accession>
<keyword evidence="6" id="KW-0066">ATP synthesis</keyword>
<evidence type="ECO:0000256" key="2">
    <source>
        <dbReference type="ARBA" id="ARBA00022448"/>
    </source>
</evidence>
<gene>
    <name evidence="7" type="primary">atpH</name>
    <name evidence="7" type="ORF">E6K81_15455</name>
</gene>
<comment type="subcellular location">
    <subcellularLocation>
        <location evidence="1">Membrane</location>
    </subcellularLocation>
</comment>
<evidence type="ECO:0000256" key="4">
    <source>
        <dbReference type="ARBA" id="ARBA00023065"/>
    </source>
</evidence>
<dbReference type="GO" id="GO:0016020">
    <property type="term" value="C:membrane"/>
    <property type="evidence" value="ECO:0007669"/>
    <property type="project" value="UniProtKB-SubCell"/>
</dbReference>
<dbReference type="Pfam" id="PF00213">
    <property type="entry name" value="OSCP"/>
    <property type="match status" value="1"/>
</dbReference>
<evidence type="ECO:0000313" key="8">
    <source>
        <dbReference type="Proteomes" id="UP000319771"/>
    </source>
</evidence>
<dbReference type="NCBIfam" id="TIGR01145">
    <property type="entry name" value="ATP_synt_delta"/>
    <property type="match status" value="1"/>
</dbReference>
<dbReference type="InterPro" id="IPR000711">
    <property type="entry name" value="ATPase_OSCP/dsu"/>
</dbReference>
<sequence length="155" mass="16933">MKDVTVAHRYAQALFLVTEKRRVTAAVLEDLKGLHAVLAPGGRVASFLMAPQMRLADKRKALAAALDTRAQRVVVSLLDLLMRKSRLPLLGEIRDAFEALVERAQGIRRAHVVSAVALNEHERTRLIAVLEGYTKASIKLTAEVDAAVMGGAMVR</sequence>